<accession>A0ABP6M5I4</accession>
<dbReference type="NCBIfam" id="NF002892">
    <property type="entry name" value="PRK03372.1"/>
    <property type="match status" value="1"/>
</dbReference>
<feature type="binding site" evidence="6">
    <location>
        <begin position="157"/>
        <end position="158"/>
    </location>
    <ligand>
        <name>NAD(+)</name>
        <dbReference type="ChEBI" id="CHEBI:57540"/>
    </ligand>
</feature>
<keyword evidence="6" id="KW-0547">Nucleotide-binding</keyword>
<dbReference type="Pfam" id="PF20143">
    <property type="entry name" value="NAD_kinase_C"/>
    <property type="match status" value="1"/>
</dbReference>
<evidence type="ECO:0000256" key="1">
    <source>
        <dbReference type="ARBA" id="ARBA00022679"/>
    </source>
</evidence>
<dbReference type="EC" id="2.7.1.23" evidence="6"/>
<keyword evidence="2 6" id="KW-0418">Kinase</keyword>
<dbReference type="Pfam" id="PF01513">
    <property type="entry name" value="NAD_kinase"/>
    <property type="match status" value="1"/>
</dbReference>
<feature type="binding site" evidence="6">
    <location>
        <begin position="83"/>
        <end position="84"/>
    </location>
    <ligand>
        <name>NAD(+)</name>
        <dbReference type="ChEBI" id="CHEBI:57540"/>
    </ligand>
</feature>
<protein>
    <recommendedName>
        <fullName evidence="6">NAD kinase</fullName>
        <ecNumber evidence="6">2.7.1.23</ecNumber>
    </recommendedName>
    <alternativeName>
        <fullName evidence="6">ATP-dependent NAD kinase</fullName>
    </alternativeName>
</protein>
<dbReference type="InterPro" id="IPR017437">
    <property type="entry name" value="ATP-NAD_kinase_PpnK-typ_C"/>
</dbReference>
<organism evidence="8 9">
    <name type="scientific">Nesterenkonia aethiopica</name>
    <dbReference type="NCBI Taxonomy" id="269144"/>
    <lineage>
        <taxon>Bacteria</taxon>
        <taxon>Bacillati</taxon>
        <taxon>Actinomycetota</taxon>
        <taxon>Actinomycetes</taxon>
        <taxon>Micrococcales</taxon>
        <taxon>Micrococcaceae</taxon>
        <taxon>Nesterenkonia</taxon>
    </lineage>
</organism>
<dbReference type="Proteomes" id="UP001500236">
    <property type="component" value="Unassembled WGS sequence"/>
</dbReference>
<comment type="similarity">
    <text evidence="6">Belongs to the NAD kinase family.</text>
</comment>
<sequence length="341" mass="36491">MTEAHGSREILVLAHTGRHDAVDAAAAVAERLHQAGLTPVMLERDIASLGHVVGDRLRDVPIAVADTDVPLSRCEVGMVLGGDGSILRAAELVRGADLPLMGINLGHVGFLAESERTELDASVQWVVEQDYTVERRMAIDVQVWQSGDHIGSTWALNEASVEKHARERMVDLVVEVDGRPISAFGCDGVVMATPTGSTAYAFSAGGPVVWPEVEALVMVPISAHALFARPLVVAPDSVLAVEVLQREEEQGVLWCDGRRATELPAGSRVEVTRSAEPVLLARVKQTPFSERLVDKFNLPTSGWRGPVDAANTVQGPDHPTDHPMGGEMTTGARHLEEGPTS</sequence>
<dbReference type="PANTHER" id="PTHR20275:SF0">
    <property type="entry name" value="NAD KINASE"/>
    <property type="match status" value="1"/>
</dbReference>
<dbReference type="GO" id="GO:0016301">
    <property type="term" value="F:kinase activity"/>
    <property type="evidence" value="ECO:0007669"/>
    <property type="project" value="UniProtKB-KW"/>
</dbReference>
<keyword evidence="9" id="KW-1185">Reference proteome</keyword>
<comment type="catalytic activity">
    <reaction evidence="5 6">
        <text>NAD(+) + ATP = ADP + NADP(+) + H(+)</text>
        <dbReference type="Rhea" id="RHEA:18629"/>
        <dbReference type="ChEBI" id="CHEBI:15378"/>
        <dbReference type="ChEBI" id="CHEBI:30616"/>
        <dbReference type="ChEBI" id="CHEBI:57540"/>
        <dbReference type="ChEBI" id="CHEBI:58349"/>
        <dbReference type="ChEBI" id="CHEBI:456216"/>
        <dbReference type="EC" id="2.7.1.23"/>
    </reaction>
</comment>
<evidence type="ECO:0000313" key="9">
    <source>
        <dbReference type="Proteomes" id="UP001500236"/>
    </source>
</evidence>
<keyword evidence="6" id="KW-0067">ATP-binding</keyword>
<evidence type="ECO:0000256" key="4">
    <source>
        <dbReference type="ARBA" id="ARBA00023027"/>
    </source>
</evidence>
<comment type="function">
    <text evidence="6">Involved in the regulation of the intracellular balance of NAD and NADP, and is a key enzyme in the biosynthesis of NADP. Catalyzes specifically the phosphorylation on 2'-hydroxyl of the adenosine moiety of NAD to yield NADP.</text>
</comment>
<dbReference type="InterPro" id="IPR017438">
    <property type="entry name" value="ATP-NAD_kinase_N"/>
</dbReference>
<feature type="region of interest" description="Disordered" evidence="7">
    <location>
        <begin position="312"/>
        <end position="341"/>
    </location>
</feature>
<comment type="caution">
    <text evidence="6">Lacks conserved residue(s) required for the propagation of feature annotation.</text>
</comment>
<comment type="caution">
    <text evidence="8">The sequence shown here is derived from an EMBL/GenBank/DDBJ whole genome shotgun (WGS) entry which is preliminary data.</text>
</comment>
<keyword evidence="4 6" id="KW-0520">NAD</keyword>
<dbReference type="InterPro" id="IPR002504">
    <property type="entry name" value="NADK"/>
</dbReference>
<dbReference type="PANTHER" id="PTHR20275">
    <property type="entry name" value="NAD KINASE"/>
    <property type="match status" value="1"/>
</dbReference>
<dbReference type="SUPFAM" id="SSF111331">
    <property type="entry name" value="NAD kinase/diacylglycerol kinase-like"/>
    <property type="match status" value="1"/>
</dbReference>
<comment type="subcellular location">
    <subcellularLocation>
        <location evidence="6">Cytoplasm</location>
    </subcellularLocation>
</comment>
<evidence type="ECO:0000256" key="5">
    <source>
        <dbReference type="ARBA" id="ARBA00047925"/>
    </source>
</evidence>
<gene>
    <name evidence="6" type="primary">nadK</name>
    <name evidence="8" type="ORF">GCM10010529_28520</name>
</gene>
<reference evidence="9" key="1">
    <citation type="journal article" date="2019" name="Int. J. Syst. Evol. Microbiol.">
        <title>The Global Catalogue of Microorganisms (GCM) 10K type strain sequencing project: providing services to taxonomists for standard genome sequencing and annotation.</title>
        <authorList>
            <consortium name="The Broad Institute Genomics Platform"/>
            <consortium name="The Broad Institute Genome Sequencing Center for Infectious Disease"/>
            <person name="Wu L."/>
            <person name="Ma J."/>
        </authorList>
    </citation>
    <scope>NUCLEOTIDE SEQUENCE [LARGE SCALE GENOMIC DNA]</scope>
    <source>
        <strain evidence="9">JCM 14309</strain>
    </source>
</reference>
<proteinExistence type="inferred from homology"/>
<dbReference type="RefSeq" id="WP_344683201.1">
    <property type="nucleotide sequence ID" value="NZ_BAAAVT010000024.1"/>
</dbReference>
<dbReference type="InterPro" id="IPR016064">
    <property type="entry name" value="NAD/diacylglycerol_kinase_sf"/>
</dbReference>
<evidence type="ECO:0000313" key="8">
    <source>
        <dbReference type="EMBL" id="GAA3075037.1"/>
    </source>
</evidence>
<feature type="binding site" evidence="6">
    <location>
        <position position="187"/>
    </location>
    <ligand>
        <name>NAD(+)</name>
        <dbReference type="ChEBI" id="CHEBI:57540"/>
    </ligand>
</feature>
<keyword evidence="6" id="KW-0963">Cytoplasm</keyword>
<evidence type="ECO:0000256" key="3">
    <source>
        <dbReference type="ARBA" id="ARBA00022857"/>
    </source>
</evidence>
<dbReference type="Gene3D" id="2.60.200.30">
    <property type="entry name" value="Probable inorganic polyphosphate/atp-NAD kinase, domain 2"/>
    <property type="match status" value="1"/>
</dbReference>
<name>A0ABP6M5I4_9MICC</name>
<dbReference type="EMBL" id="BAAAVT010000024">
    <property type="protein sequence ID" value="GAA3075037.1"/>
    <property type="molecule type" value="Genomic_DNA"/>
</dbReference>
<dbReference type="HAMAP" id="MF_00361">
    <property type="entry name" value="NAD_kinase"/>
    <property type="match status" value="1"/>
</dbReference>
<keyword evidence="1 6" id="KW-0808">Transferase</keyword>
<keyword evidence="3 6" id="KW-0521">NADP</keyword>
<comment type="cofactor">
    <cofactor evidence="6">
        <name>a divalent metal cation</name>
        <dbReference type="ChEBI" id="CHEBI:60240"/>
    </cofactor>
</comment>
<dbReference type="Gene3D" id="3.40.50.10330">
    <property type="entry name" value="Probable inorganic polyphosphate/atp-NAD kinase, domain 1"/>
    <property type="match status" value="1"/>
</dbReference>
<feature type="binding site" evidence="6">
    <location>
        <begin position="198"/>
        <end position="203"/>
    </location>
    <ligand>
        <name>NAD(+)</name>
        <dbReference type="ChEBI" id="CHEBI:57540"/>
    </ligand>
</feature>
<feature type="binding site" evidence="6">
    <location>
        <position position="88"/>
    </location>
    <ligand>
        <name>NAD(+)</name>
        <dbReference type="ChEBI" id="CHEBI:57540"/>
    </ligand>
</feature>
<evidence type="ECO:0000256" key="7">
    <source>
        <dbReference type="SAM" id="MobiDB-lite"/>
    </source>
</evidence>
<evidence type="ECO:0000256" key="6">
    <source>
        <dbReference type="HAMAP-Rule" id="MF_00361"/>
    </source>
</evidence>
<feature type="active site" description="Proton acceptor" evidence="6">
    <location>
        <position position="83"/>
    </location>
</feature>
<feature type="binding site" evidence="6">
    <location>
        <position position="168"/>
    </location>
    <ligand>
        <name>NAD(+)</name>
        <dbReference type="ChEBI" id="CHEBI:57540"/>
    </ligand>
</feature>
<evidence type="ECO:0000256" key="2">
    <source>
        <dbReference type="ARBA" id="ARBA00022777"/>
    </source>
</evidence>